<comment type="caution">
    <text evidence="4">The sequence shown here is derived from an EMBL/GenBank/DDBJ whole genome shotgun (WGS) entry which is preliminary data.</text>
</comment>
<dbReference type="GO" id="GO:0042392">
    <property type="term" value="F:sphingosine-1-phosphate phosphatase activity"/>
    <property type="evidence" value="ECO:0007669"/>
    <property type="project" value="TreeGrafter"/>
</dbReference>
<dbReference type="OrthoDB" id="10266771at2759"/>
<name>A0A6A4W2D8_AMPAM</name>
<accession>A0A6A4W2D8</accession>
<feature type="domain" description="Phosphatidic acid phosphatase type 2/haloperoxidase" evidence="3">
    <location>
        <begin position="6"/>
        <end position="110"/>
    </location>
</feature>
<evidence type="ECO:0000259" key="3">
    <source>
        <dbReference type="SMART" id="SM00014"/>
    </source>
</evidence>
<feature type="transmembrane region" description="Helical" evidence="1">
    <location>
        <begin position="68"/>
        <end position="87"/>
    </location>
</feature>
<keyword evidence="1" id="KW-0812">Transmembrane</keyword>
<protein>
    <submittedName>
        <fullName evidence="4">Phospholipid phosphatase 6</fullName>
    </submittedName>
</protein>
<reference evidence="4 5" key="1">
    <citation type="submission" date="2019-07" db="EMBL/GenBank/DDBJ databases">
        <title>Draft genome assembly of a fouling barnacle, Amphibalanus amphitrite (Darwin, 1854): The first reference genome for Thecostraca.</title>
        <authorList>
            <person name="Kim W."/>
        </authorList>
    </citation>
    <scope>NUCLEOTIDE SEQUENCE [LARGE SCALE GENOMIC DNA]</scope>
    <source>
        <strain evidence="4">SNU_AA5</strain>
        <tissue evidence="4">Soma without cirri and trophi</tissue>
    </source>
</reference>
<keyword evidence="1" id="KW-0472">Membrane</keyword>
<keyword evidence="2" id="KW-0732">Signal</keyword>
<organism evidence="4 5">
    <name type="scientific">Amphibalanus amphitrite</name>
    <name type="common">Striped barnacle</name>
    <name type="synonym">Balanus amphitrite</name>
    <dbReference type="NCBI Taxonomy" id="1232801"/>
    <lineage>
        <taxon>Eukaryota</taxon>
        <taxon>Metazoa</taxon>
        <taxon>Ecdysozoa</taxon>
        <taxon>Arthropoda</taxon>
        <taxon>Crustacea</taxon>
        <taxon>Multicrustacea</taxon>
        <taxon>Cirripedia</taxon>
        <taxon>Thoracica</taxon>
        <taxon>Thoracicalcarea</taxon>
        <taxon>Balanomorpha</taxon>
        <taxon>Balanoidea</taxon>
        <taxon>Balanidae</taxon>
        <taxon>Amphibalaninae</taxon>
        <taxon>Amphibalanus</taxon>
    </lineage>
</organism>
<dbReference type="EMBL" id="VIIS01001580">
    <property type="protein sequence ID" value="KAF0296148.1"/>
    <property type="molecule type" value="Genomic_DNA"/>
</dbReference>
<keyword evidence="5" id="KW-1185">Reference proteome</keyword>
<proteinExistence type="predicted"/>
<sequence length="140" mass="15186">MHSLQALLLDLVCVAVVKAVARRRRPAPNEDDLLTVAAVDKFSFPSGHACRAVLLTGLLLARGGWPTLLAPPLLAWACCVCASRLLLRRHYLLDVLAGMALGYLELAATLWLWLDADSCRGWVRWLGGVLGDDGADGREL</sequence>
<dbReference type="InterPro" id="IPR036938">
    <property type="entry name" value="PAP2/HPO_sf"/>
</dbReference>
<dbReference type="SUPFAM" id="SSF48317">
    <property type="entry name" value="Acid phosphatase/Vanadium-dependent haloperoxidase"/>
    <property type="match status" value="1"/>
</dbReference>
<dbReference type="Gene3D" id="1.20.144.10">
    <property type="entry name" value="Phosphatidic acid phosphatase type 2/haloperoxidase"/>
    <property type="match status" value="1"/>
</dbReference>
<dbReference type="SMART" id="SM00014">
    <property type="entry name" value="acidPPc"/>
    <property type="match status" value="1"/>
</dbReference>
<evidence type="ECO:0000256" key="1">
    <source>
        <dbReference type="SAM" id="Phobius"/>
    </source>
</evidence>
<feature type="chain" id="PRO_5025579282" evidence="2">
    <location>
        <begin position="20"/>
        <end position="140"/>
    </location>
</feature>
<evidence type="ECO:0000313" key="4">
    <source>
        <dbReference type="EMBL" id="KAF0296148.1"/>
    </source>
</evidence>
<dbReference type="Pfam" id="PF01569">
    <property type="entry name" value="PAP2"/>
    <property type="match status" value="1"/>
</dbReference>
<keyword evidence="1" id="KW-1133">Transmembrane helix</keyword>
<dbReference type="InterPro" id="IPR000326">
    <property type="entry name" value="PAP2/HPO"/>
</dbReference>
<feature type="signal peptide" evidence="2">
    <location>
        <begin position="1"/>
        <end position="19"/>
    </location>
</feature>
<dbReference type="Proteomes" id="UP000440578">
    <property type="component" value="Unassembled WGS sequence"/>
</dbReference>
<dbReference type="PANTHER" id="PTHR14969">
    <property type="entry name" value="SPHINGOSINE-1-PHOSPHATE PHOSPHOHYDROLASE"/>
    <property type="match status" value="1"/>
</dbReference>
<gene>
    <name evidence="4" type="primary">Plpp6</name>
    <name evidence="4" type="ORF">FJT64_006393</name>
</gene>
<dbReference type="AlphaFoldDB" id="A0A6A4W2D8"/>
<evidence type="ECO:0000256" key="2">
    <source>
        <dbReference type="SAM" id="SignalP"/>
    </source>
</evidence>
<evidence type="ECO:0000313" key="5">
    <source>
        <dbReference type="Proteomes" id="UP000440578"/>
    </source>
</evidence>
<feature type="transmembrane region" description="Helical" evidence="1">
    <location>
        <begin position="92"/>
        <end position="114"/>
    </location>
</feature>
<dbReference type="PANTHER" id="PTHR14969:SF13">
    <property type="entry name" value="AT30094P"/>
    <property type="match status" value="1"/>
</dbReference>